<reference evidence="3" key="1">
    <citation type="submission" date="2012-07" db="EMBL/GenBank/DDBJ databases">
        <title>Genome of the Chinese tree shrew, a rising model animal genetically related to primates.</title>
        <authorList>
            <person name="Zhang G."/>
            <person name="Fan Y."/>
            <person name="Yao Y."/>
            <person name="Huang Z."/>
        </authorList>
    </citation>
    <scope>NUCLEOTIDE SEQUENCE [LARGE SCALE GENOMIC DNA]</scope>
</reference>
<evidence type="ECO:0000256" key="1">
    <source>
        <dbReference type="SAM" id="MobiDB-lite"/>
    </source>
</evidence>
<feature type="compositionally biased region" description="Basic and acidic residues" evidence="1">
    <location>
        <begin position="43"/>
        <end position="59"/>
    </location>
</feature>
<sequence>MDLAFSFLRRKTDSFIGGKEEVAEKLITQTFNHHNQLAQKALREKRARQETEQRKKVERAAGWPNKSRLKTLGLRSRS</sequence>
<dbReference type="STRING" id="246437.L9KKM7"/>
<evidence type="ECO:0000313" key="2">
    <source>
        <dbReference type="EMBL" id="ELW63326.1"/>
    </source>
</evidence>
<dbReference type="AlphaFoldDB" id="L9KKM7"/>
<evidence type="ECO:0000313" key="3">
    <source>
        <dbReference type="Proteomes" id="UP000011518"/>
    </source>
</evidence>
<proteinExistence type="predicted"/>
<accession>L9KKM7</accession>
<feature type="region of interest" description="Disordered" evidence="1">
    <location>
        <begin position="43"/>
        <end position="78"/>
    </location>
</feature>
<keyword evidence="3" id="KW-1185">Reference proteome</keyword>
<reference evidence="3" key="2">
    <citation type="journal article" date="2013" name="Nat. Commun.">
        <title>Genome of the Chinese tree shrew.</title>
        <authorList>
            <person name="Fan Y."/>
            <person name="Huang Z.Y."/>
            <person name="Cao C.C."/>
            <person name="Chen C.S."/>
            <person name="Chen Y.X."/>
            <person name="Fan D.D."/>
            <person name="He J."/>
            <person name="Hou H.L."/>
            <person name="Hu L."/>
            <person name="Hu X.T."/>
            <person name="Jiang X.T."/>
            <person name="Lai R."/>
            <person name="Lang Y.S."/>
            <person name="Liang B."/>
            <person name="Liao S.G."/>
            <person name="Mu D."/>
            <person name="Ma Y.Y."/>
            <person name="Niu Y.Y."/>
            <person name="Sun X.Q."/>
            <person name="Xia J.Q."/>
            <person name="Xiao J."/>
            <person name="Xiong Z.Q."/>
            <person name="Xu L."/>
            <person name="Yang L."/>
            <person name="Zhang Y."/>
            <person name="Zhao W."/>
            <person name="Zhao X.D."/>
            <person name="Zheng Y.T."/>
            <person name="Zhou J.M."/>
            <person name="Zhu Y.B."/>
            <person name="Zhang G.J."/>
            <person name="Wang J."/>
            <person name="Yao Y.G."/>
        </authorList>
    </citation>
    <scope>NUCLEOTIDE SEQUENCE [LARGE SCALE GENOMIC DNA]</scope>
</reference>
<protein>
    <submittedName>
        <fullName evidence="2">Nuclear migration protein nudC</fullName>
    </submittedName>
</protein>
<dbReference type="Proteomes" id="UP000011518">
    <property type="component" value="Unassembled WGS sequence"/>
</dbReference>
<name>L9KKM7_TUPCH</name>
<organism evidence="2 3">
    <name type="scientific">Tupaia chinensis</name>
    <name type="common">Chinese tree shrew</name>
    <name type="synonym">Tupaia belangeri chinensis</name>
    <dbReference type="NCBI Taxonomy" id="246437"/>
    <lineage>
        <taxon>Eukaryota</taxon>
        <taxon>Metazoa</taxon>
        <taxon>Chordata</taxon>
        <taxon>Craniata</taxon>
        <taxon>Vertebrata</taxon>
        <taxon>Euteleostomi</taxon>
        <taxon>Mammalia</taxon>
        <taxon>Eutheria</taxon>
        <taxon>Euarchontoglires</taxon>
        <taxon>Scandentia</taxon>
        <taxon>Tupaiidae</taxon>
        <taxon>Tupaia</taxon>
    </lineage>
</organism>
<dbReference type="EMBL" id="KB320782">
    <property type="protein sequence ID" value="ELW63326.1"/>
    <property type="molecule type" value="Genomic_DNA"/>
</dbReference>
<dbReference type="InParanoid" id="L9KKM7"/>
<gene>
    <name evidence="2" type="ORF">TREES_T100000700</name>
</gene>